<keyword evidence="7" id="KW-1185">Reference proteome</keyword>
<evidence type="ECO:0000313" key="6">
    <source>
        <dbReference type="EMBL" id="MFC4244471.1"/>
    </source>
</evidence>
<dbReference type="SUPFAM" id="SSF51419">
    <property type="entry name" value="PLP-binding barrel"/>
    <property type="match status" value="1"/>
</dbReference>
<dbReference type="InterPro" id="IPR029066">
    <property type="entry name" value="PLP-binding_barrel"/>
</dbReference>
<dbReference type="PANTHER" id="PTHR30511">
    <property type="entry name" value="ALANINE RACEMASE"/>
    <property type="match status" value="1"/>
</dbReference>
<dbReference type="InterPro" id="IPR011079">
    <property type="entry name" value="Ala_racemase_C"/>
</dbReference>
<comment type="cofactor">
    <cofactor evidence="1">
        <name>pyridoxal 5'-phosphate</name>
        <dbReference type="ChEBI" id="CHEBI:597326"/>
    </cofactor>
</comment>
<keyword evidence="2" id="KW-0663">Pyridoxal phosphate</keyword>
<dbReference type="Gene3D" id="2.40.37.10">
    <property type="entry name" value="Lyase, Ornithine Decarboxylase, Chain A, domain 1"/>
    <property type="match status" value="1"/>
</dbReference>
<comment type="caution">
    <text evidence="6">The sequence shown here is derived from an EMBL/GenBank/DDBJ whole genome shotgun (WGS) entry which is preliminary data.</text>
</comment>
<dbReference type="SMART" id="SM01005">
    <property type="entry name" value="Ala_racemase_C"/>
    <property type="match status" value="1"/>
</dbReference>
<feature type="region of interest" description="Disordered" evidence="4">
    <location>
        <begin position="287"/>
        <end position="313"/>
    </location>
</feature>
<sequence length="313" mass="32527">MSVPFREAEIDLDALKANVERFRELTEGAPLFVDVGADAWGHGLAVVVPALAEWGAQAFVVTRADEARTVRALAAEPLIVTTQHVPGDDFSWAEELGVAPTVRSREEFHRALAAGVQGVMLAEDTGEGFPGFAPDELEAIVAEAETRGVPAIVDSAFPVIGAELFGVSELGVDQADNFAPVLRFSAPIALTKRVGGGEGVSYGYTYRTAAETTLALITLGYGDGLSRAAGNRTEASVDGTKHPLAGRVAMDATMLDLGDVSAPALGTPAVIVGDAGRGEPTAQQHAEALGTHSAEITTRISKRVRRSASGGAQ</sequence>
<evidence type="ECO:0000256" key="2">
    <source>
        <dbReference type="ARBA" id="ARBA00022898"/>
    </source>
</evidence>
<evidence type="ECO:0000256" key="4">
    <source>
        <dbReference type="SAM" id="MobiDB-lite"/>
    </source>
</evidence>
<gene>
    <name evidence="6" type="ORF">ACFOYW_13930</name>
</gene>
<accession>A0ABV8Q7Y7</accession>
<evidence type="ECO:0000256" key="3">
    <source>
        <dbReference type="ARBA" id="ARBA00023235"/>
    </source>
</evidence>
<dbReference type="EMBL" id="JBHSCN010000006">
    <property type="protein sequence ID" value="MFC4244471.1"/>
    <property type="molecule type" value="Genomic_DNA"/>
</dbReference>
<dbReference type="InterPro" id="IPR001608">
    <property type="entry name" value="Ala_racemase_N"/>
</dbReference>
<evidence type="ECO:0000313" key="7">
    <source>
        <dbReference type="Proteomes" id="UP001595900"/>
    </source>
</evidence>
<name>A0ABV8Q7Y7_9MICO</name>
<dbReference type="Gene3D" id="3.20.20.10">
    <property type="entry name" value="Alanine racemase"/>
    <property type="match status" value="1"/>
</dbReference>
<dbReference type="Proteomes" id="UP001595900">
    <property type="component" value="Unassembled WGS sequence"/>
</dbReference>
<dbReference type="InterPro" id="IPR009006">
    <property type="entry name" value="Ala_racemase/Decarboxylase_C"/>
</dbReference>
<keyword evidence="3" id="KW-0413">Isomerase</keyword>
<dbReference type="PANTHER" id="PTHR30511:SF0">
    <property type="entry name" value="ALANINE RACEMASE, CATABOLIC-RELATED"/>
    <property type="match status" value="1"/>
</dbReference>
<dbReference type="RefSeq" id="WP_390230051.1">
    <property type="nucleotide sequence ID" value="NZ_JBHSCN010000006.1"/>
</dbReference>
<evidence type="ECO:0000256" key="1">
    <source>
        <dbReference type="ARBA" id="ARBA00001933"/>
    </source>
</evidence>
<dbReference type="SUPFAM" id="SSF50621">
    <property type="entry name" value="Alanine racemase C-terminal domain-like"/>
    <property type="match status" value="1"/>
</dbReference>
<dbReference type="Pfam" id="PF00842">
    <property type="entry name" value="Ala_racemase_C"/>
    <property type="match status" value="1"/>
</dbReference>
<reference evidence="7" key="1">
    <citation type="journal article" date="2019" name="Int. J. Syst. Evol. Microbiol.">
        <title>The Global Catalogue of Microorganisms (GCM) 10K type strain sequencing project: providing services to taxonomists for standard genome sequencing and annotation.</title>
        <authorList>
            <consortium name="The Broad Institute Genomics Platform"/>
            <consortium name="The Broad Institute Genome Sequencing Center for Infectious Disease"/>
            <person name="Wu L."/>
            <person name="Ma J."/>
        </authorList>
    </citation>
    <scope>NUCLEOTIDE SEQUENCE [LARGE SCALE GENOMIC DNA]</scope>
    <source>
        <strain evidence="7">CGMCC 1.10363</strain>
    </source>
</reference>
<feature type="domain" description="Alanine racemase C-terminal" evidence="5">
    <location>
        <begin position="181"/>
        <end position="309"/>
    </location>
</feature>
<organism evidence="6 7">
    <name type="scientific">Gryllotalpicola reticulitermitis</name>
    <dbReference type="NCBI Taxonomy" id="1184153"/>
    <lineage>
        <taxon>Bacteria</taxon>
        <taxon>Bacillati</taxon>
        <taxon>Actinomycetota</taxon>
        <taxon>Actinomycetes</taxon>
        <taxon>Micrococcales</taxon>
        <taxon>Microbacteriaceae</taxon>
        <taxon>Gryllotalpicola</taxon>
    </lineage>
</organism>
<protein>
    <submittedName>
        <fullName evidence="6">Alanine racemase C-terminal domain-containing protein</fullName>
    </submittedName>
</protein>
<dbReference type="InterPro" id="IPR000821">
    <property type="entry name" value="Ala_racemase"/>
</dbReference>
<evidence type="ECO:0000259" key="5">
    <source>
        <dbReference type="SMART" id="SM01005"/>
    </source>
</evidence>
<dbReference type="Pfam" id="PF01168">
    <property type="entry name" value="Ala_racemase_N"/>
    <property type="match status" value="1"/>
</dbReference>
<proteinExistence type="predicted"/>